<proteinExistence type="predicted"/>
<gene>
    <name evidence="1" type="ORF">P9485_14765</name>
</gene>
<dbReference type="Proteomes" id="UP001336122">
    <property type="component" value="Unassembled WGS sequence"/>
</dbReference>
<evidence type="ECO:0008006" key="3">
    <source>
        <dbReference type="Google" id="ProtNLM"/>
    </source>
</evidence>
<dbReference type="EMBL" id="JARTIK010000014">
    <property type="protein sequence ID" value="MED4679092.1"/>
    <property type="molecule type" value="Genomic_DNA"/>
</dbReference>
<dbReference type="RefSeq" id="WP_048517120.1">
    <property type="nucleotide sequence ID" value="NZ_JARLXK010000059.1"/>
</dbReference>
<protein>
    <recommendedName>
        <fullName evidence="3">ParB-like nuclease domain-containing protein</fullName>
    </recommendedName>
</protein>
<reference evidence="1 2" key="1">
    <citation type="submission" date="2023-03" db="EMBL/GenBank/DDBJ databases">
        <title>Bacillus Genome Sequencing.</title>
        <authorList>
            <person name="Dunlap C."/>
        </authorList>
    </citation>
    <scope>NUCLEOTIDE SEQUENCE [LARGE SCALE GENOMIC DNA]</scope>
    <source>
        <strain evidence="1 2">NRS-319</strain>
    </source>
</reference>
<accession>A0ABU6PF30</accession>
<name>A0ABU6PF30_9BACI</name>
<organism evidence="1 2">
    <name type="scientific">Bacillus nitratireducens</name>
    <dbReference type="NCBI Taxonomy" id="2026193"/>
    <lineage>
        <taxon>Bacteria</taxon>
        <taxon>Bacillati</taxon>
        <taxon>Bacillota</taxon>
        <taxon>Bacilli</taxon>
        <taxon>Bacillales</taxon>
        <taxon>Bacillaceae</taxon>
        <taxon>Bacillus</taxon>
        <taxon>Bacillus cereus group</taxon>
    </lineage>
</organism>
<keyword evidence="2" id="KW-1185">Reference proteome</keyword>
<evidence type="ECO:0000313" key="2">
    <source>
        <dbReference type="Proteomes" id="UP001336122"/>
    </source>
</evidence>
<comment type="caution">
    <text evidence="1">The sequence shown here is derived from an EMBL/GenBank/DDBJ whole genome shotgun (WGS) entry which is preliminary data.</text>
</comment>
<evidence type="ECO:0000313" key="1">
    <source>
        <dbReference type="EMBL" id="MED4679092.1"/>
    </source>
</evidence>
<sequence>MSNFNSFYNHLGINKNQPPKCLDHKMNIYPNFINFCCDKHEEDKLVKCTNITSTRHDKYKNSTVIEAFEKSNPGSYILGKYITEPEYFETYMKSTPMKRVEMNRAGLYENAIELVEYKNHFKVTDGNHRVLFAKVVGIPELYATVTVYKDSPQKFKLYEKAKKLGFHLEPNSKDRKFTDVYIYSTYNFDTPRNEKIDTFYNVEELSHFLQIFEKVPCIENRGTLLSDLFHRTREKRMEKKFIIFLKNYFQQNHINNVPLHEKFLDRYQQYMYLKQIMTEHNSTSTN</sequence>